<evidence type="ECO:0000256" key="5">
    <source>
        <dbReference type="SAM" id="MobiDB-lite"/>
    </source>
</evidence>
<dbReference type="AlphaFoldDB" id="A0A9N9SES5"/>
<protein>
    <recommendedName>
        <fullName evidence="8">RNA polymerase III RPC4</fullName>
    </recommendedName>
</protein>
<dbReference type="PANTHER" id="PTHR13408">
    <property type="entry name" value="DNA-DIRECTED RNA POLYMERASE III"/>
    <property type="match status" value="1"/>
</dbReference>
<sequence length="342" mass="39084">MDVMDNKNKLLNLKKLIKVEPNSGQTQRLQSLRLPRDLSLGGTKIQKKQFVPNVNVARNKQNIKEIVKKNGFEKKGRNNWEDNKNGNRNKSRGKYVESSGIFSEGAGSITPHHVSYKSDRSGEKENDGAVAAMVIPTIQRNTFEIDKETEDNVLNQLVGYYNEEEDDEKYPFQPITWQNSFSKEIKHELNAIKIEKDDVESKNTQGFIQPKLEPLDYTSSNYAEGEYFEEDSLNNDKPSLSLWSLPDSFAGKGLSDDPNCTKLFDYCLNDMLEGKIGKLVIRKSGKIEVHIGQVKYNLEPGDIDAYEEKIVSMETEKLQHAAVLGQIRNRYFLHPDWDSLFL</sequence>
<dbReference type="Proteomes" id="UP001153737">
    <property type="component" value="Chromosome 14"/>
</dbReference>
<proteinExistence type="predicted"/>
<feature type="compositionally biased region" description="Basic and acidic residues" evidence="5">
    <location>
        <begin position="74"/>
        <end position="85"/>
    </location>
</feature>
<dbReference type="GO" id="GO:0003677">
    <property type="term" value="F:DNA binding"/>
    <property type="evidence" value="ECO:0007669"/>
    <property type="project" value="InterPro"/>
</dbReference>
<evidence type="ECO:0008006" key="8">
    <source>
        <dbReference type="Google" id="ProtNLM"/>
    </source>
</evidence>
<evidence type="ECO:0000256" key="2">
    <source>
        <dbReference type="ARBA" id="ARBA00022478"/>
    </source>
</evidence>
<dbReference type="EMBL" id="OU896720">
    <property type="protein sequence ID" value="CAG9816943.1"/>
    <property type="molecule type" value="Genomic_DNA"/>
</dbReference>
<gene>
    <name evidence="6" type="ORF">PHAECO_LOCUS4551</name>
</gene>
<dbReference type="OrthoDB" id="5836119at2759"/>
<dbReference type="Pfam" id="PF05132">
    <property type="entry name" value="RNA_pol_Rpc4"/>
    <property type="match status" value="1"/>
</dbReference>
<keyword evidence="3" id="KW-0804">Transcription</keyword>
<name>A0A9N9SES5_PHACE</name>
<dbReference type="PANTHER" id="PTHR13408:SF0">
    <property type="entry name" value="DNA-DIRECTED RNA POLYMERASE III SUBUNIT RPC4"/>
    <property type="match status" value="1"/>
</dbReference>
<feature type="region of interest" description="Disordered" evidence="5">
    <location>
        <begin position="74"/>
        <end position="123"/>
    </location>
</feature>
<evidence type="ECO:0000256" key="4">
    <source>
        <dbReference type="ARBA" id="ARBA00023242"/>
    </source>
</evidence>
<keyword evidence="4" id="KW-0539">Nucleus</keyword>
<dbReference type="GO" id="GO:0042797">
    <property type="term" value="P:tRNA transcription by RNA polymerase III"/>
    <property type="evidence" value="ECO:0007669"/>
    <property type="project" value="TreeGrafter"/>
</dbReference>
<comment type="subcellular location">
    <subcellularLocation>
        <location evidence="1">Nucleus</location>
    </subcellularLocation>
</comment>
<dbReference type="InterPro" id="IPR007811">
    <property type="entry name" value="RPC4"/>
</dbReference>
<accession>A0A9N9SES5</accession>
<evidence type="ECO:0000256" key="1">
    <source>
        <dbReference type="ARBA" id="ARBA00004123"/>
    </source>
</evidence>
<evidence type="ECO:0000313" key="7">
    <source>
        <dbReference type="Proteomes" id="UP001153737"/>
    </source>
</evidence>
<reference evidence="6" key="2">
    <citation type="submission" date="2022-10" db="EMBL/GenBank/DDBJ databases">
        <authorList>
            <consortium name="ENA_rothamsted_submissions"/>
            <consortium name="culmorum"/>
            <person name="King R."/>
        </authorList>
    </citation>
    <scope>NUCLEOTIDE SEQUENCE</scope>
</reference>
<organism evidence="6 7">
    <name type="scientific">Phaedon cochleariae</name>
    <name type="common">Mustard beetle</name>
    <dbReference type="NCBI Taxonomy" id="80249"/>
    <lineage>
        <taxon>Eukaryota</taxon>
        <taxon>Metazoa</taxon>
        <taxon>Ecdysozoa</taxon>
        <taxon>Arthropoda</taxon>
        <taxon>Hexapoda</taxon>
        <taxon>Insecta</taxon>
        <taxon>Pterygota</taxon>
        <taxon>Neoptera</taxon>
        <taxon>Endopterygota</taxon>
        <taxon>Coleoptera</taxon>
        <taxon>Polyphaga</taxon>
        <taxon>Cucujiformia</taxon>
        <taxon>Chrysomeloidea</taxon>
        <taxon>Chrysomelidae</taxon>
        <taxon>Chrysomelinae</taxon>
        <taxon>Chrysomelini</taxon>
        <taxon>Phaedon</taxon>
    </lineage>
</organism>
<evidence type="ECO:0000313" key="6">
    <source>
        <dbReference type="EMBL" id="CAG9816943.1"/>
    </source>
</evidence>
<keyword evidence="2" id="KW-0240">DNA-directed RNA polymerase</keyword>
<keyword evidence="7" id="KW-1185">Reference proteome</keyword>
<evidence type="ECO:0000256" key="3">
    <source>
        <dbReference type="ARBA" id="ARBA00023163"/>
    </source>
</evidence>
<dbReference type="GO" id="GO:0005666">
    <property type="term" value="C:RNA polymerase III complex"/>
    <property type="evidence" value="ECO:0007669"/>
    <property type="project" value="InterPro"/>
</dbReference>
<reference evidence="6" key="1">
    <citation type="submission" date="2022-01" db="EMBL/GenBank/DDBJ databases">
        <authorList>
            <person name="King R."/>
        </authorList>
    </citation>
    <scope>NUCLEOTIDE SEQUENCE</scope>
</reference>